<dbReference type="InterPro" id="IPR035595">
    <property type="entry name" value="UDP_glycos_trans_CS"/>
</dbReference>
<dbReference type="SUPFAM" id="SSF53756">
    <property type="entry name" value="UDP-Glycosyltransferase/glycogen phosphorylase"/>
    <property type="match status" value="1"/>
</dbReference>
<dbReference type="Gene3D" id="3.40.50.2000">
    <property type="entry name" value="Glycogen Phosphorylase B"/>
    <property type="match status" value="2"/>
</dbReference>
<dbReference type="PANTHER" id="PTHR11926:SF986">
    <property type="entry name" value="UDP-GLYCOSYLTRANSFERASE 84A1"/>
    <property type="match status" value="1"/>
</dbReference>
<dbReference type="EC" id="2.4.1.-" evidence="5"/>
<feature type="binding site" evidence="8">
    <location>
        <position position="346"/>
    </location>
    <ligand>
        <name>UDP-alpha-D-glucose</name>
        <dbReference type="ChEBI" id="CHEBI:58885"/>
    </ligand>
</feature>
<evidence type="ECO:0007829" key="8">
    <source>
        <dbReference type="PDB" id="8I90"/>
    </source>
</evidence>
<feature type="binding site" evidence="8">
    <location>
        <position position="389"/>
    </location>
    <ligand>
        <name>UDP-alpha-D-glucose</name>
        <dbReference type="ChEBI" id="CHEBI:58885"/>
    </ligand>
</feature>
<comment type="similarity">
    <text evidence="1 4">Belongs to the UDP-glycosyltransferase family.</text>
</comment>
<accession>A0A292GEP7</accession>
<feature type="binding site" evidence="8">
    <location>
        <position position="372"/>
    </location>
    <ligand>
        <name>UDP-alpha-D-glucose</name>
        <dbReference type="ChEBI" id="CHEBI:58885"/>
    </ligand>
</feature>
<dbReference type="FunFam" id="3.40.50.2000:FF:000101">
    <property type="entry name" value="Glycosyltransferase"/>
    <property type="match status" value="1"/>
</dbReference>
<dbReference type="FunFam" id="3.40.50.2000:FF:000019">
    <property type="entry name" value="Glycosyltransferase"/>
    <property type="match status" value="1"/>
</dbReference>
<evidence type="ECO:0000256" key="5">
    <source>
        <dbReference type="RuleBase" id="RU362057"/>
    </source>
</evidence>
<keyword evidence="7 8" id="KW-0002">3D-structure</keyword>
<sequence>MECKNPDSLHVFLVSAPGQGNVTPMLRLAKSLASKGLLVTFSTPESYGKEMRKTNDDISDQPILIGEGSIRFEFLDDEWDENEHKGEGLDAYATHLERVGKQNLPRMFKKHEEEGRPISCIINNPFIPWVPEVAESLGIPSALLWVQSCASFSSYYHFFNDLVSFPTESNLKKDVCLPSMPMLKYDEVPLLLYPIVPLPIISLKNAMLRQQKNLSKTFCVLVDTFQQLEDELIHYLSKLCPIRPIGPLFKISDTSSSNISGDIRKADDCIEWLDSKSPSSVVYISFGSIVHLKQEQITEIAYALMNINISFLWVMKPPQKDSYDKQHVLPQGFLEKVGEKGKVVKWSPQEQVLSHQSLACFVTHCGWNSSMEALANGIRVVTLPQWGDQVTNAKFLVDVFGVGVRLSRGDLEDRIIPREEIELRLLEVTSGEKATEMKHNALRWKKAAEEAVAKDGSSSKNLQEFVDELNNFRFIT</sequence>
<dbReference type="GO" id="GO:0080044">
    <property type="term" value="F:quercetin 7-O-glucosyltransferase activity"/>
    <property type="evidence" value="ECO:0007669"/>
    <property type="project" value="TreeGrafter"/>
</dbReference>
<dbReference type="PDB" id="8I90">
    <property type="method" value="X-ray"/>
    <property type="resolution" value="2.10 A"/>
    <property type="chains" value="A/B=1-476"/>
</dbReference>
<dbReference type="InterPro" id="IPR002213">
    <property type="entry name" value="UDP_glucos_trans"/>
</dbReference>
<feature type="binding site" evidence="8">
    <location>
        <position position="147"/>
    </location>
    <ligand>
        <name>UDP-alpha-D-glucose</name>
        <dbReference type="ChEBI" id="CHEBI:58885"/>
    </ligand>
</feature>
<evidence type="ECO:0000256" key="3">
    <source>
        <dbReference type="ARBA" id="ARBA00022679"/>
    </source>
</evidence>
<dbReference type="AlphaFoldDB" id="A0A292GEP7"/>
<feature type="binding site" evidence="8">
    <location>
        <position position="367"/>
    </location>
    <ligand>
        <name>UDP-alpha-D-glucose</name>
        <dbReference type="ChEBI" id="CHEBI:58885"/>
    </ligand>
</feature>
<dbReference type="Pfam" id="PF00201">
    <property type="entry name" value="UDPGT"/>
    <property type="match status" value="1"/>
</dbReference>
<evidence type="ECO:0000256" key="2">
    <source>
        <dbReference type="ARBA" id="ARBA00022676"/>
    </source>
</evidence>
<evidence type="ECO:0000256" key="1">
    <source>
        <dbReference type="ARBA" id="ARBA00009995"/>
    </source>
</evidence>
<evidence type="ECO:0000313" key="6">
    <source>
        <dbReference type="EMBL" id="BBA68563.1"/>
    </source>
</evidence>
<protein>
    <recommendedName>
        <fullName evidence="5">Glycosyltransferase</fullName>
        <ecNumber evidence="5">2.4.1.-</ecNumber>
    </recommendedName>
</protein>
<dbReference type="BRENDA" id="2.4.1.B85">
    <property type="organism ID" value="17198"/>
</dbReference>
<reference evidence="7 8" key="2">
    <citation type="journal article" date="2024" name="Arch. Biochem. Biophys.">
        <title>Molecular basis of ligand recognition specificity of flavone glucosyltransferases in Nemophila menziesii.</title>
        <authorList>
            <person name="Murayama K."/>
            <person name="Kato-Murayama M."/>
            <person name="Hosaka T."/>
            <person name="Okitsu N."/>
            <person name="Tanaka Y."/>
            <person name="Shirouzu M."/>
        </authorList>
    </citation>
    <scope>X-RAY CRYSTALLOGRAPHY (2.10 ANGSTROMS) IN COMPLEX WITH UDP-ALPHA-D-GLUCOSE</scope>
</reference>
<reference evidence="6" key="1">
    <citation type="journal article" date="2018" name="Plant Cell Physiol.">
        <title>Identification and Characterization of Novel Nemophila menziesii Flavone Glucosyltransferases that Catalyze Biosynthesis of Flavone 7,4'-O-Diglucoside, a Key Component of Blue Metalloanthocyanins.</title>
        <authorList>
            <person name="Okitsu N."/>
            <person name="Matsui K."/>
            <person name="Horikawa M."/>
            <person name="Sugahara K."/>
            <person name="Tanaka Y."/>
        </authorList>
    </citation>
    <scope>NUCLEOTIDE SEQUENCE</scope>
</reference>
<dbReference type="EMBL" id="LC328828">
    <property type="protein sequence ID" value="BBA68563.1"/>
    <property type="molecule type" value="mRNA"/>
</dbReference>
<feature type="binding site" evidence="8">
    <location>
        <position position="368"/>
    </location>
    <ligand>
        <name>UDP-alpha-D-glucose</name>
        <dbReference type="ChEBI" id="CHEBI:58885"/>
    </ligand>
</feature>
<feature type="binding site" evidence="8">
    <location>
        <position position="369"/>
    </location>
    <ligand>
        <name>UDP-alpha-D-glucose</name>
        <dbReference type="ChEBI" id="CHEBI:58885"/>
    </ligand>
</feature>
<dbReference type="PROSITE" id="PS00375">
    <property type="entry name" value="UDPGT"/>
    <property type="match status" value="1"/>
</dbReference>
<dbReference type="GO" id="GO:0080043">
    <property type="term" value="F:quercetin 3-O-glucosyltransferase activity"/>
    <property type="evidence" value="ECO:0007669"/>
    <property type="project" value="TreeGrafter"/>
</dbReference>
<feature type="binding site" evidence="8">
    <location>
        <position position="347"/>
    </location>
    <ligand>
        <name>UDP-alpha-D-glucose</name>
        <dbReference type="ChEBI" id="CHEBI:58885"/>
    </ligand>
</feature>
<evidence type="ECO:0007829" key="7">
    <source>
        <dbReference type="PDB" id="8I8Z"/>
    </source>
</evidence>
<dbReference type="PDB" id="8I94">
    <property type="method" value="X-ray"/>
    <property type="resolution" value="2.43 A"/>
    <property type="chains" value="A/B=1-476"/>
</dbReference>
<evidence type="ECO:0000256" key="4">
    <source>
        <dbReference type="RuleBase" id="RU003718"/>
    </source>
</evidence>
<organism evidence="6">
    <name type="scientific">Nemophila menziesii</name>
    <name type="common">Baby blue eyes</name>
    <dbReference type="NCBI Taxonomy" id="79376"/>
    <lineage>
        <taxon>Eukaryota</taxon>
        <taxon>Viridiplantae</taxon>
        <taxon>Streptophyta</taxon>
        <taxon>Embryophyta</taxon>
        <taxon>Tracheophyta</taxon>
        <taxon>Spermatophyta</taxon>
        <taxon>Magnoliopsida</taxon>
        <taxon>eudicotyledons</taxon>
        <taxon>Gunneridae</taxon>
        <taxon>Pentapetalae</taxon>
        <taxon>asterids</taxon>
        <taxon>lamiids</taxon>
        <taxon>Boraginales</taxon>
        <taxon>Hydrophyllaceae</taxon>
        <taxon>Nemophila</taxon>
    </lineage>
</organism>
<dbReference type="CDD" id="cd03784">
    <property type="entry name" value="GT1_Gtf-like"/>
    <property type="match status" value="1"/>
</dbReference>
<keyword evidence="2 4" id="KW-0328">Glycosyltransferase</keyword>
<keyword evidence="3 4" id="KW-0808">Transferase</keyword>
<proteinExistence type="evidence at protein level"/>
<gene>
    <name evidence="6" type="primary">NmF4'G7GT</name>
</gene>
<feature type="binding site" evidence="8">
    <location>
        <position position="388"/>
    </location>
    <ligand>
        <name>UDP-alpha-D-glucose</name>
        <dbReference type="ChEBI" id="CHEBI:58885"/>
    </ligand>
</feature>
<dbReference type="SMR" id="A0A292GEP7"/>
<name>A0A292GEP7_NEMME</name>
<dbReference type="PDB" id="8I8Z">
    <property type="method" value="X-ray"/>
    <property type="resolution" value="2.40 A"/>
    <property type="chains" value="A=1-476"/>
</dbReference>
<dbReference type="PANTHER" id="PTHR11926">
    <property type="entry name" value="GLUCOSYL/GLUCURONOSYL TRANSFERASES"/>
    <property type="match status" value="1"/>
</dbReference>